<dbReference type="Gene3D" id="3.10.129.10">
    <property type="entry name" value="Hotdog Thioesterase"/>
    <property type="match status" value="1"/>
</dbReference>
<dbReference type="InterPro" id="IPR029069">
    <property type="entry name" value="HotDog_dom_sf"/>
</dbReference>
<dbReference type="AlphaFoldDB" id="A0A5S5D136"/>
<organism evidence="1 2">
    <name type="scientific">Blastococcus xanthinilyticus</name>
    <dbReference type="NCBI Taxonomy" id="1564164"/>
    <lineage>
        <taxon>Bacteria</taxon>
        <taxon>Bacillati</taxon>
        <taxon>Actinomycetota</taxon>
        <taxon>Actinomycetes</taxon>
        <taxon>Geodermatophilales</taxon>
        <taxon>Geodermatophilaceae</taxon>
        <taxon>Blastococcus</taxon>
    </lineage>
</organism>
<dbReference type="Proteomes" id="UP000322499">
    <property type="component" value="Unassembled WGS sequence"/>
</dbReference>
<evidence type="ECO:0000313" key="2">
    <source>
        <dbReference type="Proteomes" id="UP000322499"/>
    </source>
</evidence>
<reference evidence="1 2" key="1">
    <citation type="submission" date="2019-07" db="EMBL/GenBank/DDBJ databases">
        <title>Genomic Encyclopedia of Archaeal and Bacterial Type Strains, Phase II (KMG-II): from individual species to whole genera.</title>
        <authorList>
            <person name="Goeker M."/>
        </authorList>
    </citation>
    <scope>NUCLEOTIDE SEQUENCE [LARGE SCALE GENOMIC DNA]</scope>
    <source>
        <strain evidence="1 2">DSM 46842</strain>
    </source>
</reference>
<proteinExistence type="predicted"/>
<dbReference type="Pfam" id="PF13279">
    <property type="entry name" value="4HBT_2"/>
    <property type="match status" value="1"/>
</dbReference>
<sequence length="127" mass="14548">MRHEHRVQLRWSDPDMLGHVNHARALSLLEDARLAMIDGRPGAQLILARLEADYLRQLYYRVDEPLCVRSWVTRLGTKSFTVRQELTQDGEVAIRADVVMVAFDFAANTSRPLTDDERAHWSAYLGG</sequence>
<gene>
    <name evidence="1" type="ORF">BD833_104186</name>
</gene>
<name>A0A5S5D136_9ACTN</name>
<keyword evidence="1" id="KW-0378">Hydrolase</keyword>
<evidence type="ECO:0000313" key="1">
    <source>
        <dbReference type="EMBL" id="TYP88482.1"/>
    </source>
</evidence>
<comment type="caution">
    <text evidence="1">The sequence shown here is derived from an EMBL/GenBank/DDBJ whole genome shotgun (WGS) entry which is preliminary data.</text>
</comment>
<dbReference type="SUPFAM" id="SSF54637">
    <property type="entry name" value="Thioesterase/thiol ester dehydrase-isomerase"/>
    <property type="match status" value="1"/>
</dbReference>
<protein>
    <submittedName>
        <fullName evidence="1">Acyl-CoA thioester hydrolase</fullName>
    </submittedName>
</protein>
<dbReference type="RefSeq" id="WP_166532608.1">
    <property type="nucleotide sequence ID" value="NZ_VNHW01000004.1"/>
</dbReference>
<accession>A0A5S5D136</accession>
<dbReference type="EMBL" id="VNHW01000004">
    <property type="protein sequence ID" value="TYP88482.1"/>
    <property type="molecule type" value="Genomic_DNA"/>
</dbReference>
<dbReference type="GO" id="GO:0016787">
    <property type="term" value="F:hydrolase activity"/>
    <property type="evidence" value="ECO:0007669"/>
    <property type="project" value="UniProtKB-KW"/>
</dbReference>
<dbReference type="CDD" id="cd00586">
    <property type="entry name" value="4HBT"/>
    <property type="match status" value="1"/>
</dbReference>
<keyword evidence="2" id="KW-1185">Reference proteome</keyword>